<dbReference type="Proteomes" id="UP000479190">
    <property type="component" value="Unassembled WGS sequence"/>
</dbReference>
<gene>
    <name evidence="2" type="ORF">TBRA_LOCUS11067</name>
</gene>
<keyword evidence="3" id="KW-1185">Reference proteome</keyword>
<dbReference type="AlphaFoldDB" id="A0A6H5ITW8"/>
<proteinExistence type="predicted"/>
<reference evidence="2 3" key="1">
    <citation type="submission" date="2020-02" db="EMBL/GenBank/DDBJ databases">
        <authorList>
            <person name="Ferguson B K."/>
        </authorList>
    </citation>
    <scope>NUCLEOTIDE SEQUENCE [LARGE SCALE GENOMIC DNA]</scope>
</reference>
<dbReference type="EMBL" id="CADCXV010000951">
    <property type="protein sequence ID" value="CAB0039321.1"/>
    <property type="molecule type" value="Genomic_DNA"/>
</dbReference>
<accession>A0A6H5ITW8</accession>
<name>A0A6H5ITW8_9HYME</name>
<evidence type="ECO:0000313" key="2">
    <source>
        <dbReference type="EMBL" id="CAB0039321.1"/>
    </source>
</evidence>
<evidence type="ECO:0000256" key="1">
    <source>
        <dbReference type="SAM" id="MobiDB-lite"/>
    </source>
</evidence>
<feature type="compositionally biased region" description="Basic and acidic residues" evidence="1">
    <location>
        <begin position="1"/>
        <end position="16"/>
    </location>
</feature>
<organism evidence="2 3">
    <name type="scientific">Trichogramma brassicae</name>
    <dbReference type="NCBI Taxonomy" id="86971"/>
    <lineage>
        <taxon>Eukaryota</taxon>
        <taxon>Metazoa</taxon>
        <taxon>Ecdysozoa</taxon>
        <taxon>Arthropoda</taxon>
        <taxon>Hexapoda</taxon>
        <taxon>Insecta</taxon>
        <taxon>Pterygota</taxon>
        <taxon>Neoptera</taxon>
        <taxon>Endopterygota</taxon>
        <taxon>Hymenoptera</taxon>
        <taxon>Apocrita</taxon>
        <taxon>Proctotrupomorpha</taxon>
        <taxon>Chalcidoidea</taxon>
        <taxon>Trichogrammatidae</taxon>
        <taxon>Trichogramma</taxon>
    </lineage>
</organism>
<feature type="region of interest" description="Disordered" evidence="1">
    <location>
        <begin position="1"/>
        <end position="23"/>
    </location>
</feature>
<protein>
    <submittedName>
        <fullName evidence="2">Uncharacterized protein</fullName>
    </submittedName>
</protein>
<evidence type="ECO:0000313" key="3">
    <source>
        <dbReference type="Proteomes" id="UP000479190"/>
    </source>
</evidence>
<sequence>MDFMHSRVREGVKKNEGNSPSEELCSLMKPPLAAAVHLNRDIYNIHIAAAARRNKLVLVIALLHVSTERSLLVAWNHKHSIFFFHFILFRVIFKKQKTTRECYCMHIRSVKSLRPSCTVFMCKRKLLLFPNLFAHCSHNSMLYRQLHHAFKSRSINGTIKFSKRSCKIVERRFDFIMLSLEKLRSQVQLVKRIAANADTNFFEIIF</sequence>